<evidence type="ECO:0000259" key="5">
    <source>
        <dbReference type="SMART" id="SM00409"/>
    </source>
</evidence>
<dbReference type="SMART" id="SM00409">
    <property type="entry name" value="IG"/>
    <property type="match status" value="3"/>
</dbReference>
<feature type="domain" description="Immunoglobulin" evidence="5">
    <location>
        <begin position="124"/>
        <end position="226"/>
    </location>
</feature>
<gene>
    <name evidence="6" type="ORF">AALO_G00095870</name>
</gene>
<dbReference type="InterPro" id="IPR036179">
    <property type="entry name" value="Ig-like_dom_sf"/>
</dbReference>
<dbReference type="Pfam" id="PF07686">
    <property type="entry name" value="V-set"/>
    <property type="match status" value="2"/>
</dbReference>
<evidence type="ECO:0000256" key="2">
    <source>
        <dbReference type="ARBA" id="ARBA00022692"/>
    </source>
</evidence>
<feature type="domain" description="Immunoglobulin" evidence="5">
    <location>
        <begin position="30"/>
        <end position="122"/>
    </location>
</feature>
<dbReference type="EMBL" id="JADWDJ010000007">
    <property type="protein sequence ID" value="KAG5278161.1"/>
    <property type="molecule type" value="Genomic_DNA"/>
</dbReference>
<keyword evidence="3" id="KW-0472">Membrane</keyword>
<evidence type="ECO:0000256" key="4">
    <source>
        <dbReference type="SAM" id="SignalP"/>
    </source>
</evidence>
<reference evidence="6" key="1">
    <citation type="submission" date="2020-10" db="EMBL/GenBank/DDBJ databases">
        <title>Chromosome-scale genome assembly of the Allis shad, Alosa alosa.</title>
        <authorList>
            <person name="Margot Z."/>
            <person name="Christophe K."/>
            <person name="Cabau C."/>
            <person name="Louis A."/>
            <person name="Berthelot C."/>
            <person name="Parey E."/>
            <person name="Roest Crollius H."/>
            <person name="Montfort J."/>
            <person name="Robinson-Rechavi M."/>
            <person name="Bucao C."/>
            <person name="Bouchez O."/>
            <person name="Gislard M."/>
            <person name="Lluch J."/>
            <person name="Milhes M."/>
            <person name="Lampietro C."/>
            <person name="Lopez Roques C."/>
            <person name="Donnadieu C."/>
            <person name="Braasch I."/>
            <person name="Desvignes T."/>
            <person name="Postlethwait J."/>
            <person name="Bobe J."/>
            <person name="Guiguen Y."/>
        </authorList>
    </citation>
    <scope>NUCLEOTIDE SEQUENCE</scope>
    <source>
        <strain evidence="6">M-15738</strain>
        <tissue evidence="6">Blood</tissue>
    </source>
</reference>
<sequence length="328" mass="36188">MSEIQSPLQIPLKHLLLLILCLIPDSSGQDMVSYGYIGERTDISCQYPPKLASKTKDFCKVCERGLCNVIATGPGQRFGFQDNRSDKLATLTLRRVADGDSGVYKCGFSTDGDRVDIKTIQFWELSNIGYEGGEVTFRCTYAQGFQTKAKYFYKKDTASPNTLIETKAGQTSQVDGRVSLQDHTNAPVFTVTLQELTAQDSGKYSCGMIRGQNEPDHLSERRLAVKSVTTVSGHLGGFLKIACPYQNEEESRGTKRFCRGKDPVKCLQEGSVDGDRFTLNDSTSATEGVFTVTIKDLRAEDAGIYWCVEFGEAGPEFTSAVDLEVYTK</sequence>
<evidence type="ECO:0000313" key="6">
    <source>
        <dbReference type="EMBL" id="KAG5278161.1"/>
    </source>
</evidence>
<feature type="signal peptide" evidence="4">
    <location>
        <begin position="1"/>
        <end position="28"/>
    </location>
</feature>
<keyword evidence="2" id="KW-0812">Transmembrane</keyword>
<dbReference type="PANTHER" id="PTHR11860:SF118">
    <property type="entry name" value="CMRF35-LIKE MOLECULE 3-RELATED"/>
    <property type="match status" value="1"/>
</dbReference>
<dbReference type="InterPro" id="IPR003599">
    <property type="entry name" value="Ig_sub"/>
</dbReference>
<evidence type="ECO:0000256" key="3">
    <source>
        <dbReference type="ARBA" id="ARBA00023136"/>
    </source>
</evidence>
<dbReference type="AlphaFoldDB" id="A0AAV6GWG3"/>
<feature type="chain" id="PRO_5043518108" description="Immunoglobulin domain-containing protein" evidence="4">
    <location>
        <begin position="29"/>
        <end position="328"/>
    </location>
</feature>
<dbReference type="Gene3D" id="2.60.40.10">
    <property type="entry name" value="Immunoglobulins"/>
    <property type="match status" value="3"/>
</dbReference>
<keyword evidence="4" id="KW-0732">Signal</keyword>
<dbReference type="SUPFAM" id="SSF48726">
    <property type="entry name" value="Immunoglobulin"/>
    <property type="match status" value="3"/>
</dbReference>
<comment type="caution">
    <text evidence="6">The sequence shown here is derived from an EMBL/GenBank/DDBJ whole genome shotgun (WGS) entry which is preliminary data.</text>
</comment>
<dbReference type="Proteomes" id="UP000823561">
    <property type="component" value="Chromosome 7"/>
</dbReference>
<organism evidence="6 7">
    <name type="scientific">Alosa alosa</name>
    <name type="common">allis shad</name>
    <dbReference type="NCBI Taxonomy" id="278164"/>
    <lineage>
        <taxon>Eukaryota</taxon>
        <taxon>Metazoa</taxon>
        <taxon>Chordata</taxon>
        <taxon>Craniata</taxon>
        <taxon>Vertebrata</taxon>
        <taxon>Euteleostomi</taxon>
        <taxon>Actinopterygii</taxon>
        <taxon>Neopterygii</taxon>
        <taxon>Teleostei</taxon>
        <taxon>Clupei</taxon>
        <taxon>Clupeiformes</taxon>
        <taxon>Clupeoidei</taxon>
        <taxon>Clupeidae</taxon>
        <taxon>Alosa</taxon>
    </lineage>
</organism>
<dbReference type="InterPro" id="IPR013106">
    <property type="entry name" value="Ig_V-set"/>
</dbReference>
<accession>A0AAV6GWG3</accession>
<evidence type="ECO:0000256" key="1">
    <source>
        <dbReference type="ARBA" id="ARBA00004370"/>
    </source>
</evidence>
<feature type="domain" description="Immunoglobulin" evidence="5">
    <location>
        <begin position="228"/>
        <end position="326"/>
    </location>
</feature>
<protein>
    <recommendedName>
        <fullName evidence="5">Immunoglobulin domain-containing protein</fullName>
    </recommendedName>
</protein>
<dbReference type="InterPro" id="IPR013783">
    <property type="entry name" value="Ig-like_fold"/>
</dbReference>
<name>A0AAV6GWG3_9TELE</name>
<proteinExistence type="predicted"/>
<evidence type="ECO:0000313" key="7">
    <source>
        <dbReference type="Proteomes" id="UP000823561"/>
    </source>
</evidence>
<dbReference type="InterPro" id="IPR050671">
    <property type="entry name" value="CD300_family_receptors"/>
</dbReference>
<comment type="subcellular location">
    <subcellularLocation>
        <location evidence="1">Membrane</location>
    </subcellularLocation>
</comment>
<dbReference type="GO" id="GO:0004888">
    <property type="term" value="F:transmembrane signaling receptor activity"/>
    <property type="evidence" value="ECO:0007669"/>
    <property type="project" value="TreeGrafter"/>
</dbReference>
<keyword evidence="7" id="KW-1185">Reference proteome</keyword>
<dbReference type="GO" id="GO:0005886">
    <property type="term" value="C:plasma membrane"/>
    <property type="evidence" value="ECO:0007669"/>
    <property type="project" value="TreeGrafter"/>
</dbReference>
<dbReference type="PANTHER" id="PTHR11860">
    <property type="entry name" value="POLYMERIC-IMMUNOGLOBULIN RECEPTOR"/>
    <property type="match status" value="1"/>
</dbReference>